<keyword evidence="3" id="KW-1185">Reference proteome</keyword>
<organism evidence="2 3">
    <name type="scientific">Rubellicoccus peritrichatus</name>
    <dbReference type="NCBI Taxonomy" id="3080537"/>
    <lineage>
        <taxon>Bacteria</taxon>
        <taxon>Pseudomonadati</taxon>
        <taxon>Verrucomicrobiota</taxon>
        <taxon>Opitutia</taxon>
        <taxon>Puniceicoccales</taxon>
        <taxon>Cerasicoccaceae</taxon>
        <taxon>Rubellicoccus</taxon>
    </lineage>
</organism>
<dbReference type="GO" id="GO:0003677">
    <property type="term" value="F:DNA binding"/>
    <property type="evidence" value="ECO:0007669"/>
    <property type="project" value="InterPro"/>
</dbReference>
<dbReference type="AlphaFoldDB" id="A0AAQ3LD03"/>
<dbReference type="GO" id="GO:0015074">
    <property type="term" value="P:DNA integration"/>
    <property type="evidence" value="ECO:0007669"/>
    <property type="project" value="InterPro"/>
</dbReference>
<sequence length="129" mass="14625">MFTKSNPQRFLWTCLTEVLDLRAQDIDVCNGTLIFETLKQREALSMRALPVPSELLELLMSIIDENALSPKDRVWTFCRETGWRYIRNLNEQAGIKGNPTGMRHGFGVACAVKRNSVAHNSILDGTQED</sequence>
<name>A0AAQ3LD03_9BACT</name>
<protein>
    <submittedName>
        <fullName evidence="2">Tyrosine-type recombinase/integrase</fullName>
    </submittedName>
</protein>
<dbReference type="SUPFAM" id="SSF56349">
    <property type="entry name" value="DNA breaking-rejoining enzymes"/>
    <property type="match status" value="1"/>
</dbReference>
<evidence type="ECO:0000256" key="1">
    <source>
        <dbReference type="ARBA" id="ARBA00023172"/>
    </source>
</evidence>
<evidence type="ECO:0000313" key="2">
    <source>
        <dbReference type="EMBL" id="WOO43739.1"/>
    </source>
</evidence>
<reference evidence="2 3" key="1">
    <citation type="submission" date="2023-10" db="EMBL/GenBank/DDBJ databases">
        <title>Rubellicoccus peritrichatus gen. nov., sp. nov., isolated from an algae of coral reef tank.</title>
        <authorList>
            <person name="Luo J."/>
        </authorList>
    </citation>
    <scope>NUCLEOTIDE SEQUENCE [LARGE SCALE GENOMIC DNA]</scope>
    <source>
        <strain evidence="2 3">CR14</strain>
    </source>
</reference>
<dbReference type="Proteomes" id="UP001304300">
    <property type="component" value="Chromosome"/>
</dbReference>
<accession>A0AAQ3LD03</accession>
<dbReference type="InterPro" id="IPR013762">
    <property type="entry name" value="Integrase-like_cat_sf"/>
</dbReference>
<proteinExistence type="predicted"/>
<evidence type="ECO:0000313" key="3">
    <source>
        <dbReference type="Proteomes" id="UP001304300"/>
    </source>
</evidence>
<keyword evidence="1" id="KW-0233">DNA recombination</keyword>
<dbReference type="EMBL" id="CP136920">
    <property type="protein sequence ID" value="WOO43739.1"/>
    <property type="molecule type" value="Genomic_DNA"/>
</dbReference>
<dbReference type="KEGG" id="puo:RZN69_15775"/>
<dbReference type="GO" id="GO:0006310">
    <property type="term" value="P:DNA recombination"/>
    <property type="evidence" value="ECO:0007669"/>
    <property type="project" value="UniProtKB-KW"/>
</dbReference>
<gene>
    <name evidence="2" type="ORF">RZN69_15775</name>
</gene>
<dbReference type="Gene3D" id="1.10.443.10">
    <property type="entry name" value="Intergrase catalytic core"/>
    <property type="match status" value="1"/>
</dbReference>
<dbReference type="InterPro" id="IPR011010">
    <property type="entry name" value="DNA_brk_join_enz"/>
</dbReference>